<dbReference type="PROSITE" id="PS51669">
    <property type="entry name" value="4FE4S_MOW_BIS_MGD"/>
    <property type="match status" value="1"/>
</dbReference>
<keyword evidence="4" id="KW-0408">Iron</keyword>
<evidence type="ECO:0000256" key="5">
    <source>
        <dbReference type="ARBA" id="ARBA00023014"/>
    </source>
</evidence>
<dbReference type="InterPro" id="IPR006963">
    <property type="entry name" value="Mopterin_OxRdtase_4Fe-4S_dom"/>
</dbReference>
<name>A0ABZ2CSW4_9BACI</name>
<dbReference type="InterPro" id="IPR050612">
    <property type="entry name" value="Prok_Mopterin_Oxidored"/>
</dbReference>
<reference evidence="7 8" key="1">
    <citation type="submission" date="2023-10" db="EMBL/GenBank/DDBJ databases">
        <title>Niallia locisalis sp.nov. isolated from a salt pond sample.</title>
        <authorList>
            <person name="Li X.-J."/>
            <person name="Dong L."/>
        </authorList>
    </citation>
    <scope>NUCLEOTIDE SEQUENCE [LARGE SCALE GENOMIC DNA]</scope>
    <source>
        <strain evidence="7 8">DSM 29761</strain>
    </source>
</reference>
<dbReference type="Pfam" id="PF01568">
    <property type="entry name" value="Molydop_binding"/>
    <property type="match status" value="1"/>
</dbReference>
<dbReference type="SMART" id="SM00926">
    <property type="entry name" value="Molybdop_Fe4S4"/>
    <property type="match status" value="1"/>
</dbReference>
<proteinExistence type="inferred from homology"/>
<dbReference type="PANTHER" id="PTHR43742:SF6">
    <property type="entry name" value="OXIDOREDUCTASE YYAE-RELATED"/>
    <property type="match status" value="1"/>
</dbReference>
<feature type="domain" description="4Fe-4S Mo/W bis-MGD-type" evidence="6">
    <location>
        <begin position="5"/>
        <end position="62"/>
    </location>
</feature>
<comment type="similarity">
    <text evidence="2">Belongs to the prokaryotic molybdopterin-containing oxidoreductase family.</text>
</comment>
<accession>A0ABZ2CSW4</accession>
<dbReference type="RefSeq" id="WP_338453072.1">
    <property type="nucleotide sequence ID" value="NZ_CP137640.1"/>
</dbReference>
<keyword evidence="5" id="KW-0411">Iron-sulfur</keyword>
<evidence type="ECO:0000256" key="4">
    <source>
        <dbReference type="ARBA" id="ARBA00023004"/>
    </source>
</evidence>
<dbReference type="Gene3D" id="3.40.50.740">
    <property type="match status" value="1"/>
</dbReference>
<dbReference type="InterPro" id="IPR009010">
    <property type="entry name" value="Asp_de-COase-like_dom_sf"/>
</dbReference>
<dbReference type="Gene3D" id="3.40.228.10">
    <property type="entry name" value="Dimethylsulfoxide Reductase, domain 2"/>
    <property type="match status" value="1"/>
</dbReference>
<evidence type="ECO:0000256" key="3">
    <source>
        <dbReference type="ARBA" id="ARBA00022723"/>
    </source>
</evidence>
<dbReference type="CDD" id="cd02766">
    <property type="entry name" value="MopB_3"/>
    <property type="match status" value="1"/>
</dbReference>
<evidence type="ECO:0000313" key="8">
    <source>
        <dbReference type="Proteomes" id="UP001357223"/>
    </source>
</evidence>
<dbReference type="Proteomes" id="UP001357223">
    <property type="component" value="Chromosome"/>
</dbReference>
<organism evidence="7 8">
    <name type="scientific">Niallia oryzisoli</name>
    <dbReference type="NCBI Taxonomy" id="1737571"/>
    <lineage>
        <taxon>Bacteria</taxon>
        <taxon>Bacillati</taxon>
        <taxon>Bacillota</taxon>
        <taxon>Bacilli</taxon>
        <taxon>Bacillales</taxon>
        <taxon>Bacillaceae</taxon>
        <taxon>Niallia</taxon>
    </lineage>
</organism>
<keyword evidence="8" id="KW-1185">Reference proteome</keyword>
<dbReference type="PANTHER" id="PTHR43742">
    <property type="entry name" value="TRIMETHYLAMINE-N-OXIDE REDUCTASE"/>
    <property type="match status" value="1"/>
</dbReference>
<dbReference type="Pfam" id="PF04879">
    <property type="entry name" value="Molybdop_Fe4S4"/>
    <property type="match status" value="1"/>
</dbReference>
<dbReference type="SUPFAM" id="SSF50692">
    <property type="entry name" value="ADC-like"/>
    <property type="match status" value="1"/>
</dbReference>
<keyword evidence="3" id="KW-0479">Metal-binding</keyword>
<evidence type="ECO:0000256" key="1">
    <source>
        <dbReference type="ARBA" id="ARBA00001942"/>
    </source>
</evidence>
<dbReference type="SUPFAM" id="SSF53706">
    <property type="entry name" value="Formate dehydrogenase/DMSO reductase, domains 1-3"/>
    <property type="match status" value="1"/>
</dbReference>
<dbReference type="Pfam" id="PF00384">
    <property type="entry name" value="Molybdopterin"/>
    <property type="match status" value="1"/>
</dbReference>
<dbReference type="InterPro" id="IPR006656">
    <property type="entry name" value="Mopterin_OxRdtase"/>
</dbReference>
<dbReference type="InterPro" id="IPR006657">
    <property type="entry name" value="MoPterin_dinucl-bd_dom"/>
</dbReference>
<evidence type="ECO:0000313" key="7">
    <source>
        <dbReference type="EMBL" id="WVX84199.1"/>
    </source>
</evidence>
<gene>
    <name evidence="7" type="ORF">R4Z09_15095</name>
</gene>
<comment type="cofactor">
    <cofactor evidence="1">
        <name>Mo-bis(molybdopterin guanine dinucleotide)</name>
        <dbReference type="ChEBI" id="CHEBI:60539"/>
    </cofactor>
</comment>
<evidence type="ECO:0000256" key="2">
    <source>
        <dbReference type="ARBA" id="ARBA00010312"/>
    </source>
</evidence>
<dbReference type="EMBL" id="CP137640">
    <property type="protein sequence ID" value="WVX84199.1"/>
    <property type="molecule type" value="Genomic_DNA"/>
</dbReference>
<protein>
    <submittedName>
        <fullName evidence="7">Molybdopterin-dependent oxidoreductase</fullName>
    </submittedName>
</protein>
<evidence type="ECO:0000259" key="6">
    <source>
        <dbReference type="PROSITE" id="PS51669"/>
    </source>
</evidence>
<dbReference type="Gene3D" id="2.40.40.20">
    <property type="match status" value="1"/>
</dbReference>
<sequence>MDNTNRTTRHVCPRNCYSSCSILGYSKNGHLEKVTGDPKHGYTKGLLCAKGYNYINQVYHPDRLKYPMRQYPRGSSNWQRISWSEAIEIITDKMIELYERYGSHLSLALNKYSGNMGVLHHAIEGFFNGLGKTSRAVGNPCWASGMEALYYDYGGYQTSDMEDILDAETIILWGVNPVWTSIHSMNYIYEAQKKGAKVITIDPIYTETAKKSDAFIQVKPGSDGALAVAIAKFIVEHELYDVEFIENHTVGWIELKEHIQLLSMEDALKECGQRIEAIQFIAERLCHHKPVTIWIGFGMQRNKKGGQNIRAINALAAMTGNIGKKGSGVQFGQRATEKFTFQILKYRQNNEGDQKTIRPIDINDFAVDVQNQQDPPVKFLWITCRNLLTQSSNTEELKRALESMELIVTVEHFITETVQVSDIVLPAKMLFEEWEIVASYWHHWVSINQPAIEPYYGSKSDLEIAQLLSQKLNEYQDGFSAFPTDLTDEEFIEREFSEEFYEQLHIKNWRELLNGPRRVDVPKTAWKDLHFQTPSGKIELYSTQAKENLLSPFGLDMMEDPIDHSHYPYTLLLNHEPFRINSQFQNLNSFKEINQEPCVYLHPLLAKEKGILRDTMVKVFNENGSVIIRAKYSNDVHHQTLFIYPNHPVINKLITFTPSDMGHFVTGGKGNALNNLHVNIERRS</sequence>
<dbReference type="Gene3D" id="3.30.2070.10">
    <property type="entry name" value="Formate dehydrogenase/DMSO reductase"/>
    <property type="match status" value="1"/>
</dbReference>
<dbReference type="Gene3D" id="2.20.25.90">
    <property type="entry name" value="ADC-like domains"/>
    <property type="match status" value="1"/>
</dbReference>